<organism evidence="1 2">
    <name type="scientific">Candidatus Berkelbacteria bacterium RIFCSPHIGHO2_12_FULL_36_9</name>
    <dbReference type="NCBI Taxonomy" id="1797469"/>
    <lineage>
        <taxon>Bacteria</taxon>
        <taxon>Candidatus Berkelbacteria</taxon>
    </lineage>
</organism>
<dbReference type="Proteomes" id="UP000176451">
    <property type="component" value="Unassembled WGS sequence"/>
</dbReference>
<comment type="caution">
    <text evidence="1">The sequence shown here is derived from an EMBL/GenBank/DDBJ whole genome shotgun (WGS) entry which is preliminary data.</text>
</comment>
<accession>A0A1F5EJP1</accession>
<sequence length="179" mass="20342">MKPNFGDLNEEELIKILNQGNMSQDEFAELIAAMQAKGLNGSIMSVEDPDSEEGKTAQEYIDYHQKLPKTYPEISEKEISWAKKTLFSEQDSIENKKKAIIILAHTGRLDVYKALEKYEKKPDPELKIWINMAIQECQTFLKSNLTDRPIIDVGKISKVGRNDLCPCGSGKKYKHCCSK</sequence>
<proteinExistence type="predicted"/>
<dbReference type="SUPFAM" id="SSF103642">
    <property type="entry name" value="Sec-C motif"/>
    <property type="match status" value="1"/>
</dbReference>
<dbReference type="EMBL" id="MEZV01000013">
    <property type="protein sequence ID" value="OGD67550.1"/>
    <property type="molecule type" value="Genomic_DNA"/>
</dbReference>
<evidence type="ECO:0000313" key="1">
    <source>
        <dbReference type="EMBL" id="OGD67550.1"/>
    </source>
</evidence>
<name>A0A1F5EJP1_9BACT</name>
<evidence type="ECO:0000313" key="2">
    <source>
        <dbReference type="Proteomes" id="UP000176451"/>
    </source>
</evidence>
<reference evidence="1 2" key="1">
    <citation type="journal article" date="2016" name="Nat. Commun.">
        <title>Thousands of microbial genomes shed light on interconnected biogeochemical processes in an aquifer system.</title>
        <authorList>
            <person name="Anantharaman K."/>
            <person name="Brown C.T."/>
            <person name="Hug L.A."/>
            <person name="Sharon I."/>
            <person name="Castelle C.J."/>
            <person name="Probst A.J."/>
            <person name="Thomas B.C."/>
            <person name="Singh A."/>
            <person name="Wilkins M.J."/>
            <person name="Karaoz U."/>
            <person name="Brodie E.L."/>
            <person name="Williams K.H."/>
            <person name="Hubbard S.S."/>
            <person name="Banfield J.F."/>
        </authorList>
    </citation>
    <scope>NUCLEOTIDE SEQUENCE [LARGE SCALE GENOMIC DNA]</scope>
</reference>
<dbReference type="STRING" id="1797469.A3F08_00780"/>
<evidence type="ECO:0008006" key="3">
    <source>
        <dbReference type="Google" id="ProtNLM"/>
    </source>
</evidence>
<protein>
    <recommendedName>
        <fullName evidence="3">Zinc chelation protein SecC</fullName>
    </recommendedName>
</protein>
<dbReference type="AlphaFoldDB" id="A0A1F5EJP1"/>
<dbReference type="InterPro" id="IPR004027">
    <property type="entry name" value="SEC_C_motif"/>
</dbReference>
<gene>
    <name evidence="1" type="ORF">A3F08_00780</name>
</gene>
<dbReference type="Pfam" id="PF02810">
    <property type="entry name" value="SEC-C"/>
    <property type="match status" value="1"/>
</dbReference>
<dbReference type="Gene3D" id="3.10.450.50">
    <property type="match status" value="1"/>
</dbReference>